<organism evidence="1 2">
    <name type="scientific">Diversispora epigaea</name>
    <dbReference type="NCBI Taxonomy" id="1348612"/>
    <lineage>
        <taxon>Eukaryota</taxon>
        <taxon>Fungi</taxon>
        <taxon>Fungi incertae sedis</taxon>
        <taxon>Mucoromycota</taxon>
        <taxon>Glomeromycotina</taxon>
        <taxon>Glomeromycetes</taxon>
        <taxon>Diversisporales</taxon>
        <taxon>Diversisporaceae</taxon>
        <taxon>Diversispora</taxon>
    </lineage>
</organism>
<keyword evidence="2" id="KW-1185">Reference proteome</keyword>
<dbReference type="AlphaFoldDB" id="A0A397JKE9"/>
<evidence type="ECO:0000313" key="1">
    <source>
        <dbReference type="EMBL" id="RHZ87268.1"/>
    </source>
</evidence>
<dbReference type="EMBL" id="PQFF01000035">
    <property type="protein sequence ID" value="RHZ87268.1"/>
    <property type="molecule type" value="Genomic_DNA"/>
</dbReference>
<sequence length="54" mass="6563">MSRREFWFVGTVVDWHNRAISFPIDLSDRIYPIYSPKKKQEKKRIDLQPNINDI</sequence>
<comment type="caution">
    <text evidence="1">The sequence shown here is derived from an EMBL/GenBank/DDBJ whole genome shotgun (WGS) entry which is preliminary data.</text>
</comment>
<proteinExistence type="predicted"/>
<accession>A0A397JKE9</accession>
<protein>
    <submittedName>
        <fullName evidence="1">Uncharacterized protein</fullName>
    </submittedName>
</protein>
<dbReference type="Proteomes" id="UP000266861">
    <property type="component" value="Unassembled WGS sequence"/>
</dbReference>
<reference evidence="1 2" key="1">
    <citation type="submission" date="2018-08" db="EMBL/GenBank/DDBJ databases">
        <title>Genome and evolution of the arbuscular mycorrhizal fungus Diversispora epigaea (formerly Glomus versiforme) and its bacterial endosymbionts.</title>
        <authorList>
            <person name="Sun X."/>
            <person name="Fei Z."/>
            <person name="Harrison M."/>
        </authorList>
    </citation>
    <scope>NUCLEOTIDE SEQUENCE [LARGE SCALE GENOMIC DNA]</scope>
    <source>
        <strain evidence="1 2">IT104</strain>
    </source>
</reference>
<gene>
    <name evidence="1" type="ORF">Glove_37g30</name>
</gene>
<evidence type="ECO:0000313" key="2">
    <source>
        <dbReference type="Proteomes" id="UP000266861"/>
    </source>
</evidence>
<name>A0A397JKE9_9GLOM</name>